<gene>
    <name evidence="1" type="ORF">H4Q32_025208</name>
</gene>
<keyword evidence="2" id="KW-1185">Reference proteome</keyword>
<evidence type="ECO:0000313" key="2">
    <source>
        <dbReference type="Proteomes" id="UP000830375"/>
    </source>
</evidence>
<dbReference type="Proteomes" id="UP000830375">
    <property type="component" value="Unassembled WGS sequence"/>
</dbReference>
<organism evidence="1 2">
    <name type="scientific">Labeo rohita</name>
    <name type="common">Indian major carp</name>
    <name type="synonym">Cyprinus rohita</name>
    <dbReference type="NCBI Taxonomy" id="84645"/>
    <lineage>
        <taxon>Eukaryota</taxon>
        <taxon>Metazoa</taxon>
        <taxon>Chordata</taxon>
        <taxon>Craniata</taxon>
        <taxon>Vertebrata</taxon>
        <taxon>Euteleostomi</taxon>
        <taxon>Actinopterygii</taxon>
        <taxon>Neopterygii</taxon>
        <taxon>Teleostei</taxon>
        <taxon>Ostariophysi</taxon>
        <taxon>Cypriniformes</taxon>
        <taxon>Cyprinidae</taxon>
        <taxon>Labeoninae</taxon>
        <taxon>Labeonini</taxon>
        <taxon>Labeo</taxon>
    </lineage>
</organism>
<reference evidence="1 2" key="1">
    <citation type="submission" date="2022-01" db="EMBL/GenBank/DDBJ databases">
        <title>A high-quality chromosome-level genome assembly of rohu carp, Labeo rohita.</title>
        <authorList>
            <person name="Arick M.A. II"/>
            <person name="Hsu C.-Y."/>
            <person name="Magbanua Z."/>
            <person name="Pechanova O."/>
            <person name="Grover C."/>
            <person name="Miller E."/>
            <person name="Thrash A."/>
            <person name="Ezzel L."/>
            <person name="Alam S."/>
            <person name="Benzie J."/>
            <person name="Hamilton M."/>
            <person name="Karsi A."/>
            <person name="Lawrence M.L."/>
            <person name="Peterson D.G."/>
        </authorList>
    </citation>
    <scope>NUCLEOTIDE SEQUENCE [LARGE SCALE GENOMIC DNA]</scope>
    <source>
        <strain evidence="2">BAU-BD-2019</strain>
        <tissue evidence="1">Blood</tissue>
    </source>
</reference>
<evidence type="ECO:0000313" key="1">
    <source>
        <dbReference type="EMBL" id="KAI2645875.1"/>
    </source>
</evidence>
<proteinExistence type="predicted"/>
<accession>A0ABQ8L5A9</accession>
<sequence>MSTAHLKIETRCGCFYISVFLKESDCLHYMSSCNFNFILHAMHDKTAFVSGALHVHSCYRGKPYTLQHHLLLPENEFAYICHHK</sequence>
<name>A0ABQ8L5A9_LABRO</name>
<protein>
    <submittedName>
        <fullName evidence="1">RNA replication protein</fullName>
    </submittedName>
</protein>
<dbReference type="EMBL" id="JACTAM010002123">
    <property type="protein sequence ID" value="KAI2645875.1"/>
    <property type="molecule type" value="Genomic_DNA"/>
</dbReference>
<comment type="caution">
    <text evidence="1">The sequence shown here is derived from an EMBL/GenBank/DDBJ whole genome shotgun (WGS) entry which is preliminary data.</text>
</comment>